<proteinExistence type="predicted"/>
<name>A0ABY6IVU4_9BACT</name>
<protein>
    <recommendedName>
        <fullName evidence="3">Wzt C-terminal domain-containing protein</fullName>
    </recommendedName>
</protein>
<dbReference type="EMBL" id="CP107006">
    <property type="protein sequence ID" value="UYQ91493.1"/>
    <property type="molecule type" value="Genomic_DNA"/>
</dbReference>
<evidence type="ECO:0000313" key="1">
    <source>
        <dbReference type="EMBL" id="UYQ91493.1"/>
    </source>
</evidence>
<gene>
    <name evidence="1" type="ORF">MKQ68_15490</name>
</gene>
<accession>A0ABY6IVU4</accession>
<sequence>MFSQCTKEAVQEQKLFGTRLSISPASDTVKTGDTLWLEMIVPAHFYDNVFKHQVALTDTTNLAFSIGFHHVTHKAPHTDTYLQFADPLGNDMNPEKQEMTYRPMKLKRYPGHYLLKFGVVPIVAGAYAIDWGRSGSVYPKAGPFQVFEIALLNTDLHEKLATGPTETKRYYFYAR</sequence>
<keyword evidence="2" id="KW-1185">Reference proteome</keyword>
<dbReference type="RefSeq" id="WP_264279908.1">
    <property type="nucleotide sequence ID" value="NZ_CP107006.1"/>
</dbReference>
<reference evidence="1" key="1">
    <citation type="submission" date="2022-10" db="EMBL/GenBank/DDBJ databases">
        <title>Chitinophaga sp. nov., isolated from soil.</title>
        <authorList>
            <person name="Jeon C.O."/>
        </authorList>
    </citation>
    <scope>NUCLEOTIDE SEQUENCE</scope>
    <source>
        <strain evidence="1">R8</strain>
    </source>
</reference>
<evidence type="ECO:0008006" key="3">
    <source>
        <dbReference type="Google" id="ProtNLM"/>
    </source>
</evidence>
<dbReference type="Proteomes" id="UP001162741">
    <property type="component" value="Chromosome"/>
</dbReference>
<organism evidence="1 2">
    <name type="scientific">Chitinophaga horti</name>
    <dbReference type="NCBI Taxonomy" id="2920382"/>
    <lineage>
        <taxon>Bacteria</taxon>
        <taxon>Pseudomonadati</taxon>
        <taxon>Bacteroidota</taxon>
        <taxon>Chitinophagia</taxon>
        <taxon>Chitinophagales</taxon>
        <taxon>Chitinophagaceae</taxon>
        <taxon>Chitinophaga</taxon>
    </lineage>
</organism>
<evidence type="ECO:0000313" key="2">
    <source>
        <dbReference type="Proteomes" id="UP001162741"/>
    </source>
</evidence>